<comment type="caution">
    <text evidence="8">Lacks conserved residue(s) required for the propagation of feature annotation.</text>
</comment>
<dbReference type="GO" id="GO:0003697">
    <property type="term" value="F:single-stranded DNA binding"/>
    <property type="evidence" value="ECO:0007669"/>
    <property type="project" value="TreeGrafter"/>
</dbReference>
<dbReference type="InterPro" id="IPR003959">
    <property type="entry name" value="ATPase_AAA_core"/>
</dbReference>
<dbReference type="GO" id="GO:0006515">
    <property type="term" value="P:protein quality control for misfolded or incompletely synthesized proteins"/>
    <property type="evidence" value="ECO:0007669"/>
    <property type="project" value="TreeGrafter"/>
</dbReference>
<organism evidence="11 12">
    <name type="scientific">Gymnopus androsaceus JB14</name>
    <dbReference type="NCBI Taxonomy" id="1447944"/>
    <lineage>
        <taxon>Eukaryota</taxon>
        <taxon>Fungi</taxon>
        <taxon>Dikarya</taxon>
        <taxon>Basidiomycota</taxon>
        <taxon>Agaricomycotina</taxon>
        <taxon>Agaricomycetes</taxon>
        <taxon>Agaricomycetidae</taxon>
        <taxon>Agaricales</taxon>
        <taxon>Marasmiineae</taxon>
        <taxon>Omphalotaceae</taxon>
        <taxon>Gymnopus</taxon>
    </lineage>
</organism>
<dbReference type="PROSITE" id="PS51786">
    <property type="entry name" value="LON_PROTEOLYTIC"/>
    <property type="match status" value="1"/>
</dbReference>
<dbReference type="SUPFAM" id="SSF52540">
    <property type="entry name" value="P-loop containing nucleoside triphosphate hydrolases"/>
    <property type="match status" value="1"/>
</dbReference>
<feature type="region of interest" description="Disordered" evidence="9">
    <location>
        <begin position="346"/>
        <end position="366"/>
    </location>
</feature>
<evidence type="ECO:0000256" key="6">
    <source>
        <dbReference type="ARBA" id="ARBA00050665"/>
    </source>
</evidence>
<evidence type="ECO:0000256" key="7">
    <source>
        <dbReference type="ARBA" id="ARBA00066743"/>
    </source>
</evidence>
<evidence type="ECO:0000256" key="4">
    <source>
        <dbReference type="ARBA" id="ARBA00022825"/>
    </source>
</evidence>
<dbReference type="Pfam" id="PF00004">
    <property type="entry name" value="AAA"/>
    <property type="match status" value="1"/>
</dbReference>
<dbReference type="InterPro" id="IPR020568">
    <property type="entry name" value="Ribosomal_Su5_D2-typ_SF"/>
</dbReference>
<dbReference type="GO" id="GO:0005524">
    <property type="term" value="F:ATP binding"/>
    <property type="evidence" value="ECO:0007669"/>
    <property type="project" value="UniProtKB-KW"/>
</dbReference>
<dbReference type="CDD" id="cd19500">
    <property type="entry name" value="RecA-like_Lon"/>
    <property type="match status" value="1"/>
</dbReference>
<dbReference type="GO" id="GO:0007005">
    <property type="term" value="P:mitochondrion organization"/>
    <property type="evidence" value="ECO:0007669"/>
    <property type="project" value="TreeGrafter"/>
</dbReference>
<dbReference type="Gene3D" id="3.40.50.300">
    <property type="entry name" value="P-loop containing nucleotide triphosphate hydrolases"/>
    <property type="match status" value="1"/>
</dbReference>
<dbReference type="Gene3D" id="3.30.230.10">
    <property type="match status" value="1"/>
</dbReference>
<dbReference type="OrthoDB" id="2411602at2759"/>
<dbReference type="GO" id="GO:0051131">
    <property type="term" value="P:chaperone-mediated protein complex assembly"/>
    <property type="evidence" value="ECO:0007669"/>
    <property type="project" value="TreeGrafter"/>
</dbReference>
<keyword evidence="2" id="KW-0547">Nucleotide-binding</keyword>
<dbReference type="FunFam" id="1.20.5.5270:FF:000001">
    <property type="entry name" value="Lon protease homolog, mitochondrial"/>
    <property type="match status" value="1"/>
</dbReference>
<dbReference type="FunFam" id="3.40.50.300:FF:000021">
    <property type="entry name" value="Lon protease homolog"/>
    <property type="match status" value="1"/>
</dbReference>
<dbReference type="EMBL" id="ML769493">
    <property type="protein sequence ID" value="KAE9397697.1"/>
    <property type="molecule type" value="Genomic_DNA"/>
</dbReference>
<dbReference type="Pfam" id="PF05362">
    <property type="entry name" value="Lon_C"/>
    <property type="match status" value="1"/>
</dbReference>
<dbReference type="SUPFAM" id="SSF54211">
    <property type="entry name" value="Ribosomal protein S5 domain 2-like"/>
    <property type="match status" value="1"/>
</dbReference>
<dbReference type="InterPro" id="IPR027065">
    <property type="entry name" value="Lon_Prtase"/>
</dbReference>
<evidence type="ECO:0000256" key="1">
    <source>
        <dbReference type="ARBA" id="ARBA00022670"/>
    </source>
</evidence>
<dbReference type="PANTHER" id="PTHR43718">
    <property type="entry name" value="LON PROTEASE"/>
    <property type="match status" value="1"/>
</dbReference>
<evidence type="ECO:0000313" key="12">
    <source>
        <dbReference type="Proteomes" id="UP000799118"/>
    </source>
</evidence>
<feature type="region of interest" description="Disordered" evidence="9">
    <location>
        <begin position="119"/>
        <end position="148"/>
    </location>
</feature>
<dbReference type="InterPro" id="IPR027417">
    <property type="entry name" value="P-loop_NTPase"/>
</dbReference>
<keyword evidence="1" id="KW-0645">Protease</keyword>
<dbReference type="GO" id="GO:0016887">
    <property type="term" value="F:ATP hydrolysis activity"/>
    <property type="evidence" value="ECO:0007669"/>
    <property type="project" value="InterPro"/>
</dbReference>
<dbReference type="GO" id="GO:0004176">
    <property type="term" value="F:ATP-dependent peptidase activity"/>
    <property type="evidence" value="ECO:0007669"/>
    <property type="project" value="InterPro"/>
</dbReference>
<feature type="domain" description="Lon proteolytic" evidence="10">
    <location>
        <begin position="460"/>
        <end position="522"/>
    </location>
</feature>
<evidence type="ECO:0000256" key="3">
    <source>
        <dbReference type="ARBA" id="ARBA00022801"/>
    </source>
</evidence>
<evidence type="ECO:0000313" key="11">
    <source>
        <dbReference type="EMBL" id="KAE9397697.1"/>
    </source>
</evidence>
<keyword evidence="3" id="KW-0378">Hydrolase</keyword>
<evidence type="ECO:0000256" key="2">
    <source>
        <dbReference type="ARBA" id="ARBA00022741"/>
    </source>
</evidence>
<name>A0A6A4HKV5_9AGAR</name>
<dbReference type="Gene3D" id="3.80.10.10">
    <property type="entry name" value="Ribonuclease Inhibitor"/>
    <property type="match status" value="1"/>
</dbReference>
<dbReference type="InterPro" id="IPR032675">
    <property type="entry name" value="LRR_dom_sf"/>
</dbReference>
<dbReference type="GO" id="GO:0004252">
    <property type="term" value="F:serine-type endopeptidase activity"/>
    <property type="evidence" value="ECO:0007669"/>
    <property type="project" value="UniProtKB-EC"/>
</dbReference>
<dbReference type="InterPro" id="IPR014721">
    <property type="entry name" value="Ribsml_uS5_D2-typ_fold_subgr"/>
</dbReference>
<dbReference type="Gene3D" id="1.20.5.5270">
    <property type="match status" value="1"/>
</dbReference>
<comment type="catalytic activity">
    <reaction evidence="6">
        <text>Hydrolysis of proteins in presence of ATP.</text>
        <dbReference type="EC" id="3.4.21.53"/>
    </reaction>
</comment>
<keyword evidence="5" id="KW-0067">ATP-binding</keyword>
<protein>
    <recommendedName>
        <fullName evidence="7">endopeptidase La</fullName>
        <ecNumber evidence="7">3.4.21.53</ecNumber>
    </recommendedName>
</protein>
<keyword evidence="4" id="KW-0720">Serine protease</keyword>
<sequence length="933" mass="102723">MQQLKGTKNELGLESDGKDKLLQKFKERAVQLDMPIAVRKAFDEELNKLASLEPSTSEANATRTYLEWITQLPWSVYTPTRYNVEAARQVLEEDHYGLKELKNRILEFVAMGKLRGSLESSAPPTTATDSPAVSSDSQSDPADGVSKTSVGKSLARAVGREFFQFSVGGLGDVAEIKGHRRTYVGALPGKIVQSTRNTVGTSNPLVLIDGIDKGNHSDPSSALLEMLDPEQNKEFLDHYLDLPIDQSRVLFVCTANNLSTIPAPLLDRMEVLEVSGYVSEEKRVIAERYLVPQAKTSSGLQDADVVLERSAIDFMVEKIYCKTALKIVEDLGVDRLPEPALPVDAAASAAPNPERDQKTHPTTTQKRTPLIIPSSVHVRITADYLKDYVGPLVYQKDGMYEGPGRLIKGVSTGLGYLGNGSGAVMLIETPAPSPKLGEVIYESAQIALSWVKAHAYDLRHVLPVGGLKEKILVAHRAGIKTILAPAANRADIEENVPDSVKEGIRLVYVEDVREVLREVLGGAGIEGEGKGREGISRRRRRSVRVSKRCHDSFDSFLYRDVGNKALPTLALSKKSRLPFTGTHPASYVKKLSVSPIHKLSATVFQKQMVSAMKNIALHAANGAIQSFTFCSNFSLPEAFGGNVPHALRLLEELVLNCPFPVKNTRLSLSLANSLCGPSLIALDLKFCYPLQSPPDYSTIAKLIKQLPTSSPGLKRLSLQIGYSRHRPDTFAKVLSDSTFTFPFLREFGLEVNDVYGKLSDSLTAFFQHHPMIEVLKYRVHTSTSSARPLATPGIFRKLRHLESFAEDGILLCNLGTCWLEYLALDFHLSRPQSERYLQVRDALSKTASIRQLNLRKQDGYNLDNVSSIISACPNLTHLECRLDLVSSKRCPTRSHACISSEYKPHLQHYSGDASTLSISPAKCANLAELEPIF</sequence>
<dbReference type="EC" id="3.4.21.53" evidence="7"/>
<proteinExistence type="predicted"/>
<dbReference type="PANTHER" id="PTHR43718:SF2">
    <property type="entry name" value="LON PROTEASE HOMOLOG, MITOCHONDRIAL"/>
    <property type="match status" value="1"/>
</dbReference>
<reference evidence="11" key="1">
    <citation type="journal article" date="2019" name="Environ. Microbiol.">
        <title>Fungal ecological strategies reflected in gene transcription - a case study of two litter decomposers.</title>
        <authorList>
            <person name="Barbi F."/>
            <person name="Kohler A."/>
            <person name="Barry K."/>
            <person name="Baskaran P."/>
            <person name="Daum C."/>
            <person name="Fauchery L."/>
            <person name="Ihrmark K."/>
            <person name="Kuo A."/>
            <person name="LaButti K."/>
            <person name="Lipzen A."/>
            <person name="Morin E."/>
            <person name="Grigoriev I.V."/>
            <person name="Henrissat B."/>
            <person name="Lindahl B."/>
            <person name="Martin F."/>
        </authorList>
    </citation>
    <scope>NUCLEOTIDE SEQUENCE</scope>
    <source>
        <strain evidence="11">JB14</strain>
    </source>
</reference>
<gene>
    <name evidence="11" type="ORF">BT96DRAFT_995521</name>
</gene>
<dbReference type="PRINTS" id="PR00830">
    <property type="entry name" value="ENDOLAPTASE"/>
</dbReference>
<accession>A0A6A4HKV5</accession>
<dbReference type="Proteomes" id="UP000799118">
    <property type="component" value="Unassembled WGS sequence"/>
</dbReference>
<evidence type="ECO:0000256" key="8">
    <source>
        <dbReference type="PROSITE-ProRule" id="PRU01122"/>
    </source>
</evidence>
<evidence type="ECO:0000256" key="5">
    <source>
        <dbReference type="ARBA" id="ARBA00022840"/>
    </source>
</evidence>
<evidence type="ECO:0000259" key="10">
    <source>
        <dbReference type="PROSITE" id="PS51786"/>
    </source>
</evidence>
<evidence type="ECO:0000256" key="9">
    <source>
        <dbReference type="SAM" id="MobiDB-lite"/>
    </source>
</evidence>
<dbReference type="InterPro" id="IPR008269">
    <property type="entry name" value="Lon_proteolytic"/>
</dbReference>
<dbReference type="SUPFAM" id="SSF52047">
    <property type="entry name" value="RNI-like"/>
    <property type="match status" value="1"/>
</dbReference>
<keyword evidence="12" id="KW-1185">Reference proteome</keyword>
<dbReference type="GO" id="GO:0005759">
    <property type="term" value="C:mitochondrial matrix"/>
    <property type="evidence" value="ECO:0007669"/>
    <property type="project" value="TreeGrafter"/>
</dbReference>
<dbReference type="AlphaFoldDB" id="A0A6A4HKV5"/>
<dbReference type="Gene3D" id="1.10.8.60">
    <property type="match status" value="1"/>
</dbReference>